<dbReference type="SUPFAM" id="SSF46689">
    <property type="entry name" value="Homeodomain-like"/>
    <property type="match status" value="1"/>
</dbReference>
<dbReference type="InterPro" id="IPR050109">
    <property type="entry name" value="HTH-type_TetR-like_transc_reg"/>
</dbReference>
<dbReference type="Proteomes" id="UP000238312">
    <property type="component" value="Unassembled WGS sequence"/>
</dbReference>
<dbReference type="AlphaFoldDB" id="A0A2T0N5T2"/>
<evidence type="ECO:0000256" key="3">
    <source>
        <dbReference type="ARBA" id="ARBA00023163"/>
    </source>
</evidence>
<protein>
    <submittedName>
        <fullName evidence="5">TetR family transcriptional regulator</fullName>
    </submittedName>
</protein>
<evidence type="ECO:0000313" key="5">
    <source>
        <dbReference type="EMBL" id="PRX67724.1"/>
    </source>
</evidence>
<organism evidence="5 6">
    <name type="scientific">Nonomuraea fuscirosea</name>
    <dbReference type="NCBI Taxonomy" id="1291556"/>
    <lineage>
        <taxon>Bacteria</taxon>
        <taxon>Bacillati</taxon>
        <taxon>Actinomycetota</taxon>
        <taxon>Actinomycetes</taxon>
        <taxon>Streptosporangiales</taxon>
        <taxon>Streptosporangiaceae</taxon>
        <taxon>Nonomuraea</taxon>
    </lineage>
</organism>
<dbReference type="GO" id="GO:0000976">
    <property type="term" value="F:transcription cis-regulatory region binding"/>
    <property type="evidence" value="ECO:0007669"/>
    <property type="project" value="TreeGrafter"/>
</dbReference>
<feature type="domain" description="HTH tetR-type" evidence="4">
    <location>
        <begin position="23"/>
        <end position="69"/>
    </location>
</feature>
<dbReference type="EMBL" id="PVNG01000004">
    <property type="protein sequence ID" value="PRX67724.1"/>
    <property type="molecule type" value="Genomic_DNA"/>
</dbReference>
<accession>A0A2T0N5T2</accession>
<evidence type="ECO:0000256" key="1">
    <source>
        <dbReference type="ARBA" id="ARBA00023015"/>
    </source>
</evidence>
<evidence type="ECO:0000313" key="6">
    <source>
        <dbReference type="Proteomes" id="UP000238312"/>
    </source>
</evidence>
<comment type="caution">
    <text evidence="5">The sequence shown here is derived from an EMBL/GenBank/DDBJ whole genome shotgun (WGS) entry which is preliminary data.</text>
</comment>
<dbReference type="InterPro" id="IPR036271">
    <property type="entry name" value="Tet_transcr_reg_TetR-rel_C_sf"/>
</dbReference>
<reference evidence="5 6" key="1">
    <citation type="submission" date="2018-03" db="EMBL/GenBank/DDBJ databases">
        <title>Genomic Encyclopedia of Type Strains, Phase III (KMG-III): the genomes of soil and plant-associated and newly described type strains.</title>
        <authorList>
            <person name="Whitman W."/>
        </authorList>
    </citation>
    <scope>NUCLEOTIDE SEQUENCE [LARGE SCALE GENOMIC DNA]</scope>
    <source>
        <strain evidence="5 6">CGMCC 4.7104</strain>
    </source>
</reference>
<dbReference type="Gene3D" id="1.10.357.10">
    <property type="entry name" value="Tetracycline Repressor, domain 2"/>
    <property type="match status" value="1"/>
</dbReference>
<dbReference type="SUPFAM" id="SSF48498">
    <property type="entry name" value="Tetracyclin repressor-like, C-terminal domain"/>
    <property type="match status" value="1"/>
</dbReference>
<name>A0A2T0N5T2_9ACTN</name>
<dbReference type="PANTHER" id="PTHR30055">
    <property type="entry name" value="HTH-TYPE TRANSCRIPTIONAL REGULATOR RUTR"/>
    <property type="match status" value="1"/>
</dbReference>
<evidence type="ECO:0000259" key="4">
    <source>
        <dbReference type="Pfam" id="PF00440"/>
    </source>
</evidence>
<keyword evidence="6" id="KW-1185">Reference proteome</keyword>
<proteinExistence type="predicted"/>
<keyword evidence="3" id="KW-0804">Transcription</keyword>
<gene>
    <name evidence="5" type="ORF">B0I32_104481</name>
</gene>
<dbReference type="InterPro" id="IPR009057">
    <property type="entry name" value="Homeodomain-like_sf"/>
</dbReference>
<dbReference type="GO" id="GO:0003700">
    <property type="term" value="F:DNA-binding transcription factor activity"/>
    <property type="evidence" value="ECO:0007669"/>
    <property type="project" value="TreeGrafter"/>
</dbReference>
<dbReference type="InterPro" id="IPR001647">
    <property type="entry name" value="HTH_TetR"/>
</dbReference>
<dbReference type="RefSeq" id="WP_106238044.1">
    <property type="nucleotide sequence ID" value="NZ_PVNG01000004.1"/>
</dbReference>
<dbReference type="Gene3D" id="1.10.10.60">
    <property type="entry name" value="Homeodomain-like"/>
    <property type="match status" value="1"/>
</dbReference>
<sequence length="203" mass="22423">MPANEPPREPGRTFTEVGRRAQIVAAAIETIAELGYTRTSFAQIAKRAGLSSTGLISYHFASKAELFEQAVLQIYGEITAFMTQRLEGHTTASAALRAYIEGNVEFSATHPTQMKALLDIFVNGGIDYDEPKERTAVSPLEQILRWGQESGEFRDFDVRVMATSVQRSVEGPNFLLAGDTTLDLQAYARELVTLFERATRADT</sequence>
<keyword evidence="2" id="KW-0238">DNA-binding</keyword>
<dbReference type="Pfam" id="PF00440">
    <property type="entry name" value="TetR_N"/>
    <property type="match status" value="1"/>
</dbReference>
<dbReference type="OrthoDB" id="9806334at2"/>
<dbReference type="PANTHER" id="PTHR30055:SF234">
    <property type="entry name" value="HTH-TYPE TRANSCRIPTIONAL REGULATOR BETI"/>
    <property type="match status" value="1"/>
</dbReference>
<keyword evidence="1" id="KW-0805">Transcription regulation</keyword>
<evidence type="ECO:0000256" key="2">
    <source>
        <dbReference type="ARBA" id="ARBA00023125"/>
    </source>
</evidence>